<name>A0ABU8T992_9PSEU</name>
<reference evidence="1 2" key="1">
    <citation type="submission" date="2024-03" db="EMBL/GenBank/DDBJ databases">
        <title>Draft genome sequence of Pseudonocardia sp. DW16-2.</title>
        <authorList>
            <person name="Duangmal K."/>
        </authorList>
    </citation>
    <scope>NUCLEOTIDE SEQUENCE [LARGE SCALE GENOMIC DNA]</scope>
    <source>
        <strain evidence="1 2">DW16-2</strain>
    </source>
</reference>
<comment type="caution">
    <text evidence="1">The sequence shown here is derived from an EMBL/GenBank/DDBJ whole genome shotgun (WGS) entry which is preliminary data.</text>
</comment>
<dbReference type="EMBL" id="JBBJUP010000012">
    <property type="protein sequence ID" value="MEJ8280512.1"/>
    <property type="molecule type" value="Genomic_DNA"/>
</dbReference>
<evidence type="ECO:0008006" key="3">
    <source>
        <dbReference type="Google" id="ProtNLM"/>
    </source>
</evidence>
<dbReference type="RefSeq" id="WP_340291725.1">
    <property type="nucleotide sequence ID" value="NZ_JBBJUP010000012.1"/>
</dbReference>
<keyword evidence="2" id="KW-1185">Reference proteome</keyword>
<protein>
    <recommendedName>
        <fullName evidence="3">EcsC family protein</fullName>
    </recommendedName>
</protein>
<evidence type="ECO:0000313" key="1">
    <source>
        <dbReference type="EMBL" id="MEJ8280512.1"/>
    </source>
</evidence>
<proteinExistence type="predicted"/>
<sequence>MGMTDDDLVAVLRPFVRATRPVLDGLRETDPFGLRARVTPGDGPNDDTSEEERTLADKILDALASVKVPGTAAWAGMGVAARSDWWVYRVGRFTTLIAAIPGLGGALARTLPVSDAVGAAGEGLLLVAIAGEHGVRSEDRLVELLASVLFQRELRLDARELTAEEDAAADARAEELTGDLTGTGKRATLKRVGSAVWRLGRALWSVEDELGKRPHGRFYHQWIGLLPVVGVIGKYLGEWSGLKRAARQGRLWLSRHDLTRP</sequence>
<organism evidence="1 2">
    <name type="scientific">Pseudonocardia spirodelae</name>
    <dbReference type="NCBI Taxonomy" id="3133431"/>
    <lineage>
        <taxon>Bacteria</taxon>
        <taxon>Bacillati</taxon>
        <taxon>Actinomycetota</taxon>
        <taxon>Actinomycetes</taxon>
        <taxon>Pseudonocardiales</taxon>
        <taxon>Pseudonocardiaceae</taxon>
        <taxon>Pseudonocardia</taxon>
    </lineage>
</organism>
<evidence type="ECO:0000313" key="2">
    <source>
        <dbReference type="Proteomes" id="UP001364211"/>
    </source>
</evidence>
<accession>A0ABU8T992</accession>
<gene>
    <name evidence="1" type="ORF">WJX68_16330</name>
</gene>
<dbReference type="Proteomes" id="UP001364211">
    <property type="component" value="Unassembled WGS sequence"/>
</dbReference>